<keyword evidence="3" id="KW-1185">Reference proteome</keyword>
<accession>A0ABR6NFG9</accession>
<gene>
    <name evidence="2" type="ORF">HNP60_000928</name>
</gene>
<evidence type="ECO:0000313" key="2">
    <source>
        <dbReference type="EMBL" id="MBB5984954.1"/>
    </source>
</evidence>
<sequence>MNYDAYVAAFNQGNDEELVETWFAPDCVMYSSSRVSRGREELLAFLHWAHDGVREIVRPRLVMQQEDRLFVDVDMDFICTEPRPDFPFAPLMPGDILTVRFFVTYKLDEQGRIAELCSMTWPAEQGVLKAPMLSGHAGGRAAYQAYAAAFSDGDMERAGRYYTDDCTLRLPTAPLMVGKQAICDFYGTMFRSVREHLTIHSLVIDDKGIAVDCTSTFTAQVDAPDFVVAPLRKGESVSVRVFVVYGLRNGQISTIDVARASTPEG</sequence>
<proteinExistence type="predicted"/>
<dbReference type="Gene3D" id="3.10.450.50">
    <property type="match status" value="2"/>
</dbReference>
<evidence type="ECO:0000259" key="1">
    <source>
        <dbReference type="Pfam" id="PF12680"/>
    </source>
</evidence>
<dbReference type="EMBL" id="JACHKA010000001">
    <property type="protein sequence ID" value="MBB5984954.1"/>
    <property type="molecule type" value="Genomic_DNA"/>
</dbReference>
<comment type="caution">
    <text evidence="2">The sequence shown here is derived from an EMBL/GenBank/DDBJ whole genome shotgun (WGS) entry which is preliminary data.</text>
</comment>
<feature type="domain" description="SnoaL-like" evidence="1">
    <location>
        <begin position="144"/>
        <end position="253"/>
    </location>
</feature>
<dbReference type="Proteomes" id="UP001138540">
    <property type="component" value="Unassembled WGS sequence"/>
</dbReference>
<protein>
    <submittedName>
        <fullName evidence="2">SnoaL-like aldol condensation-catalyzing enzyme</fullName>
    </submittedName>
</protein>
<dbReference type="SUPFAM" id="SSF54427">
    <property type="entry name" value="NTF2-like"/>
    <property type="match status" value="2"/>
</dbReference>
<dbReference type="Pfam" id="PF12680">
    <property type="entry name" value="SnoaL_2"/>
    <property type="match status" value="2"/>
</dbReference>
<dbReference type="InterPro" id="IPR037401">
    <property type="entry name" value="SnoaL-like"/>
</dbReference>
<evidence type="ECO:0000313" key="3">
    <source>
        <dbReference type="Proteomes" id="UP001138540"/>
    </source>
</evidence>
<reference evidence="2 3" key="1">
    <citation type="submission" date="2020-08" db="EMBL/GenBank/DDBJ databases">
        <title>Exploring microbial biodiversity for novel pathways involved in the catabolism of aromatic compounds derived from lignin.</title>
        <authorList>
            <person name="Elkins J."/>
        </authorList>
    </citation>
    <scope>NUCLEOTIDE SEQUENCE [LARGE SCALE GENOMIC DNA]</scope>
    <source>
        <strain evidence="2 3">B1D3A</strain>
    </source>
</reference>
<feature type="domain" description="SnoaL-like" evidence="1">
    <location>
        <begin position="4"/>
        <end position="115"/>
    </location>
</feature>
<organism evidence="2 3">
    <name type="scientific">Sphingobium lignivorans</name>
    <dbReference type="NCBI Taxonomy" id="2735886"/>
    <lineage>
        <taxon>Bacteria</taxon>
        <taxon>Pseudomonadati</taxon>
        <taxon>Pseudomonadota</taxon>
        <taxon>Alphaproteobacteria</taxon>
        <taxon>Sphingomonadales</taxon>
        <taxon>Sphingomonadaceae</taxon>
        <taxon>Sphingobium</taxon>
    </lineage>
</organism>
<name>A0ABR6NFG9_9SPHN</name>
<dbReference type="RefSeq" id="WP_184150723.1">
    <property type="nucleotide sequence ID" value="NZ_JACHKA010000001.1"/>
</dbReference>
<dbReference type="InterPro" id="IPR032710">
    <property type="entry name" value="NTF2-like_dom_sf"/>
</dbReference>